<name>A0AAE1D1L3_9GAST</name>
<sequence length="270" mass="29757">MEKTVDNLELMFNKADADLKHLTLRLERQLDMGKGTTEEKNPVRLMKEIEGVKTEYTNLRQEIAGIQAAQKDAVDFLRSQLLSMSEMVQKLEMQTGQRNPELEETSKVMLTELSQLMGVPVESLQASTEPAASYAEQSVEGATGSVTTSESVAKSTNSSGAEAAVEPEISYEQSAAERREAASEFVEVSAEEFASVSDLIRGRAKLEDVNKTYSLLWDHFKVQNHTEDLNPKEMNAMGLRVSGATGQAKLKVLRALKLCKIDKAGNVNLL</sequence>
<dbReference type="GO" id="GO:0005876">
    <property type="term" value="C:spindle microtubule"/>
    <property type="evidence" value="ECO:0007669"/>
    <property type="project" value="InterPro"/>
</dbReference>
<evidence type="ECO:0000259" key="16">
    <source>
        <dbReference type="Pfam" id="PF16740"/>
    </source>
</evidence>
<dbReference type="InterPro" id="IPR026762">
    <property type="entry name" value="Ska2"/>
</dbReference>
<comment type="subcellular location">
    <subcellularLocation>
        <location evidence="2">Chromosome</location>
        <location evidence="2">Centromere</location>
        <location evidence="2">Kinetochore</location>
    </subcellularLocation>
    <subcellularLocation>
        <location evidence="1">Cytoplasm</location>
        <location evidence="1">Cytoskeleton</location>
        <location evidence="1">Spindle</location>
    </subcellularLocation>
</comment>
<organism evidence="17 18">
    <name type="scientific">Elysia crispata</name>
    <name type="common">lettuce slug</name>
    <dbReference type="NCBI Taxonomy" id="231223"/>
    <lineage>
        <taxon>Eukaryota</taxon>
        <taxon>Metazoa</taxon>
        <taxon>Spiralia</taxon>
        <taxon>Lophotrochozoa</taxon>
        <taxon>Mollusca</taxon>
        <taxon>Gastropoda</taxon>
        <taxon>Heterobranchia</taxon>
        <taxon>Euthyneura</taxon>
        <taxon>Panpulmonata</taxon>
        <taxon>Sacoglossa</taxon>
        <taxon>Placobranchoidea</taxon>
        <taxon>Plakobranchidae</taxon>
        <taxon>Elysia</taxon>
    </lineage>
</organism>
<keyword evidence="12" id="KW-0137">Centromere</keyword>
<dbReference type="InterPro" id="IPR042091">
    <property type="entry name" value="Ska2_N"/>
</dbReference>
<dbReference type="Gene3D" id="6.10.250.1380">
    <property type="match status" value="1"/>
</dbReference>
<dbReference type="AlphaFoldDB" id="A0AAE1D1L3"/>
<evidence type="ECO:0000256" key="10">
    <source>
        <dbReference type="ARBA" id="ARBA00023212"/>
    </source>
</evidence>
<dbReference type="GO" id="GO:0008017">
    <property type="term" value="F:microtubule binding"/>
    <property type="evidence" value="ECO:0007669"/>
    <property type="project" value="InterPro"/>
</dbReference>
<dbReference type="EMBL" id="JAWDGP010005804">
    <property type="protein sequence ID" value="KAK3751878.1"/>
    <property type="molecule type" value="Genomic_DNA"/>
</dbReference>
<evidence type="ECO:0000256" key="2">
    <source>
        <dbReference type="ARBA" id="ARBA00004629"/>
    </source>
</evidence>
<evidence type="ECO:0000256" key="1">
    <source>
        <dbReference type="ARBA" id="ARBA00004186"/>
    </source>
</evidence>
<gene>
    <name evidence="17" type="ORF">RRG08_047152</name>
</gene>
<keyword evidence="4" id="KW-0158">Chromosome</keyword>
<keyword evidence="18" id="KW-1185">Reference proteome</keyword>
<evidence type="ECO:0000256" key="9">
    <source>
        <dbReference type="ARBA" id="ARBA00022838"/>
    </source>
</evidence>
<evidence type="ECO:0000256" key="7">
    <source>
        <dbReference type="ARBA" id="ARBA00022701"/>
    </source>
</evidence>
<keyword evidence="11" id="KW-0131">Cell cycle</keyword>
<keyword evidence="14" id="KW-0175">Coiled coil</keyword>
<dbReference type="PANTHER" id="PTHR32017">
    <property type="entry name" value="SPINDLE AND KINETOCHORE-ASSOCIATED PROTEIN 2"/>
    <property type="match status" value="1"/>
</dbReference>
<keyword evidence="8" id="KW-0498">Mitosis</keyword>
<proteinExistence type="inferred from homology"/>
<keyword evidence="5" id="KW-0963">Cytoplasm</keyword>
<dbReference type="Proteomes" id="UP001283361">
    <property type="component" value="Unassembled WGS sequence"/>
</dbReference>
<dbReference type="GO" id="GO:0000940">
    <property type="term" value="C:outer kinetochore"/>
    <property type="evidence" value="ECO:0007669"/>
    <property type="project" value="InterPro"/>
</dbReference>
<dbReference type="Pfam" id="PF16740">
    <property type="entry name" value="SKA2"/>
    <property type="match status" value="1"/>
</dbReference>
<accession>A0AAE1D1L3</accession>
<keyword evidence="10" id="KW-0206">Cytoskeleton</keyword>
<dbReference type="GO" id="GO:0007059">
    <property type="term" value="P:chromosome segregation"/>
    <property type="evidence" value="ECO:0007669"/>
    <property type="project" value="InterPro"/>
</dbReference>
<evidence type="ECO:0000256" key="3">
    <source>
        <dbReference type="ARBA" id="ARBA00010684"/>
    </source>
</evidence>
<feature type="domain" description="Ska2 N-terminal" evidence="16">
    <location>
        <begin position="2"/>
        <end position="101"/>
    </location>
</feature>
<evidence type="ECO:0000256" key="5">
    <source>
        <dbReference type="ARBA" id="ARBA00022490"/>
    </source>
</evidence>
<feature type="compositionally biased region" description="Polar residues" evidence="15">
    <location>
        <begin position="144"/>
        <end position="160"/>
    </location>
</feature>
<keyword evidence="7" id="KW-0493">Microtubule</keyword>
<evidence type="ECO:0000256" key="8">
    <source>
        <dbReference type="ARBA" id="ARBA00022776"/>
    </source>
</evidence>
<evidence type="ECO:0000256" key="6">
    <source>
        <dbReference type="ARBA" id="ARBA00022618"/>
    </source>
</evidence>
<protein>
    <recommendedName>
        <fullName evidence="13">Protein FAM33A</fullName>
    </recommendedName>
</protein>
<dbReference type="PANTHER" id="PTHR32017:SF3">
    <property type="entry name" value="SPINDLE AND KINETOCHORE-ASSOCIATED PROTEIN 2"/>
    <property type="match status" value="1"/>
</dbReference>
<evidence type="ECO:0000313" key="18">
    <source>
        <dbReference type="Proteomes" id="UP001283361"/>
    </source>
</evidence>
<evidence type="ECO:0000256" key="13">
    <source>
        <dbReference type="ARBA" id="ARBA00029651"/>
    </source>
</evidence>
<feature type="region of interest" description="Disordered" evidence="15">
    <location>
        <begin position="128"/>
        <end position="169"/>
    </location>
</feature>
<keyword evidence="6" id="KW-0132">Cell division</keyword>
<evidence type="ECO:0000256" key="11">
    <source>
        <dbReference type="ARBA" id="ARBA00023306"/>
    </source>
</evidence>
<dbReference type="GO" id="GO:0000278">
    <property type="term" value="P:mitotic cell cycle"/>
    <property type="evidence" value="ECO:0007669"/>
    <property type="project" value="TreeGrafter"/>
</dbReference>
<evidence type="ECO:0000256" key="4">
    <source>
        <dbReference type="ARBA" id="ARBA00022454"/>
    </source>
</evidence>
<evidence type="ECO:0000256" key="14">
    <source>
        <dbReference type="SAM" id="Coils"/>
    </source>
</evidence>
<evidence type="ECO:0000256" key="12">
    <source>
        <dbReference type="ARBA" id="ARBA00023328"/>
    </source>
</evidence>
<keyword evidence="9" id="KW-0995">Kinetochore</keyword>
<comment type="similarity">
    <text evidence="3">Belongs to the SKA2 family.</text>
</comment>
<feature type="coiled-coil region" evidence="14">
    <location>
        <begin position="49"/>
        <end position="94"/>
    </location>
</feature>
<dbReference type="GO" id="GO:0051301">
    <property type="term" value="P:cell division"/>
    <property type="evidence" value="ECO:0007669"/>
    <property type="project" value="UniProtKB-KW"/>
</dbReference>
<evidence type="ECO:0000313" key="17">
    <source>
        <dbReference type="EMBL" id="KAK3751878.1"/>
    </source>
</evidence>
<reference evidence="17" key="1">
    <citation type="journal article" date="2023" name="G3 (Bethesda)">
        <title>A reference genome for the long-term kleptoplast-retaining sea slug Elysia crispata morphotype clarki.</title>
        <authorList>
            <person name="Eastman K.E."/>
            <person name="Pendleton A.L."/>
            <person name="Shaikh M.A."/>
            <person name="Suttiyut T."/>
            <person name="Ogas R."/>
            <person name="Tomko P."/>
            <person name="Gavelis G."/>
            <person name="Widhalm J.R."/>
            <person name="Wisecaver J.H."/>
        </authorList>
    </citation>
    <scope>NUCLEOTIDE SEQUENCE</scope>
    <source>
        <strain evidence="17">ECLA1</strain>
    </source>
</reference>
<dbReference type="Pfam" id="PF11362">
    <property type="entry name" value="DUF3161"/>
    <property type="match status" value="1"/>
</dbReference>
<comment type="caution">
    <text evidence="17">The sequence shown here is derived from an EMBL/GenBank/DDBJ whole genome shotgun (WGS) entry which is preliminary data.</text>
</comment>
<evidence type="ECO:0000256" key="15">
    <source>
        <dbReference type="SAM" id="MobiDB-lite"/>
    </source>
</evidence>